<reference evidence="2" key="1">
    <citation type="submission" date="2017-02" db="EMBL/GenBank/DDBJ databases">
        <title>Delving into the versatile metabolic prowess of the omnipresent phylum Bacteroidetes.</title>
        <authorList>
            <person name="Nobu M.K."/>
            <person name="Mei R."/>
            <person name="Narihiro T."/>
            <person name="Kuroda K."/>
            <person name="Liu W.-T."/>
        </authorList>
    </citation>
    <scope>NUCLEOTIDE SEQUENCE</scope>
    <source>
        <strain evidence="2">ADurb.Bin160</strain>
    </source>
</reference>
<comment type="caution">
    <text evidence="2">The sequence shown here is derived from an EMBL/GenBank/DDBJ whole genome shotgun (WGS) entry which is preliminary data.</text>
</comment>
<evidence type="ECO:0000256" key="1">
    <source>
        <dbReference type="SAM" id="Phobius"/>
    </source>
</evidence>
<name>A0A1V5ZM62_9BACT</name>
<sequence length="64" mass="7671">MIREFVIQRHTNTSKIHHVIGHHGSVFLKLFLKCFLVLLVLMLVFLLLDRYIMWEYLSRIFAGL</sequence>
<proteinExistence type="predicted"/>
<keyword evidence="1" id="KW-1133">Transmembrane helix</keyword>
<dbReference type="EMBL" id="MWDB01000019">
    <property type="protein sequence ID" value="OQB41313.1"/>
    <property type="molecule type" value="Genomic_DNA"/>
</dbReference>
<dbReference type="Proteomes" id="UP000485621">
    <property type="component" value="Unassembled WGS sequence"/>
</dbReference>
<dbReference type="AlphaFoldDB" id="A0A1V5ZM62"/>
<feature type="transmembrane region" description="Helical" evidence="1">
    <location>
        <begin position="30"/>
        <end position="48"/>
    </location>
</feature>
<evidence type="ECO:0000313" key="2">
    <source>
        <dbReference type="EMBL" id="OQB41313.1"/>
    </source>
</evidence>
<protein>
    <submittedName>
        <fullName evidence="2">Uncharacterized protein</fullName>
    </submittedName>
</protein>
<gene>
    <name evidence="2" type="ORF">BWY04_00914</name>
</gene>
<organism evidence="2">
    <name type="scientific">candidate division CPR1 bacterium ADurb.Bin160</name>
    <dbReference type="NCBI Taxonomy" id="1852826"/>
    <lineage>
        <taxon>Bacteria</taxon>
        <taxon>candidate division CPR1</taxon>
    </lineage>
</organism>
<keyword evidence="1" id="KW-0472">Membrane</keyword>
<accession>A0A1V5ZM62</accession>
<keyword evidence="1" id="KW-0812">Transmembrane</keyword>